<organism evidence="1 2">
    <name type="scientific">Aquimarina celericrescens</name>
    <dbReference type="NCBI Taxonomy" id="1964542"/>
    <lineage>
        <taxon>Bacteria</taxon>
        <taxon>Pseudomonadati</taxon>
        <taxon>Bacteroidota</taxon>
        <taxon>Flavobacteriia</taxon>
        <taxon>Flavobacteriales</taxon>
        <taxon>Flavobacteriaceae</taxon>
        <taxon>Aquimarina</taxon>
    </lineage>
</organism>
<dbReference type="Gene3D" id="3.10.450.50">
    <property type="match status" value="1"/>
</dbReference>
<evidence type="ECO:0000313" key="1">
    <source>
        <dbReference type="EMBL" id="MFD2188143.1"/>
    </source>
</evidence>
<accession>A0ABW5AYS4</accession>
<proteinExistence type="predicted"/>
<reference evidence="2" key="1">
    <citation type="journal article" date="2019" name="Int. J. Syst. Evol. Microbiol.">
        <title>The Global Catalogue of Microorganisms (GCM) 10K type strain sequencing project: providing services to taxonomists for standard genome sequencing and annotation.</title>
        <authorList>
            <consortium name="The Broad Institute Genomics Platform"/>
            <consortium name="The Broad Institute Genome Sequencing Center for Infectious Disease"/>
            <person name="Wu L."/>
            <person name="Ma J."/>
        </authorList>
    </citation>
    <scope>NUCLEOTIDE SEQUENCE [LARGE SCALE GENOMIC DNA]</scope>
    <source>
        <strain evidence="2">DT92</strain>
    </source>
</reference>
<gene>
    <name evidence="1" type="ORF">ACFSJT_15170</name>
</gene>
<dbReference type="RefSeq" id="WP_378321161.1">
    <property type="nucleotide sequence ID" value="NZ_JBHUHY010000016.1"/>
</dbReference>
<dbReference type="InterPro" id="IPR039437">
    <property type="entry name" value="FrzH/put_lumazine-bd"/>
</dbReference>
<dbReference type="InterPro" id="IPR032710">
    <property type="entry name" value="NTF2-like_dom_sf"/>
</dbReference>
<keyword evidence="2" id="KW-1185">Reference proteome</keyword>
<dbReference type="Proteomes" id="UP001597344">
    <property type="component" value="Unassembled WGS sequence"/>
</dbReference>
<sequence length="141" mass="16508">MKDDINRYKEEVKETILEFFEGFHSGDTAKMKKTMDYNIVMQTIIRTEGGRMKTRKTDVKMFLEAIHDRTTEQQWDERLLLFKIDADSTIANAWTPYEFYLNDNFSHCGVNVFQLFNDGTSWKIIAIADTRVREGCKSSGE</sequence>
<protein>
    <submittedName>
        <fullName evidence="1">Nuclear transport factor 2 family protein</fullName>
    </submittedName>
</protein>
<dbReference type="SUPFAM" id="SSF54427">
    <property type="entry name" value="NTF2-like"/>
    <property type="match status" value="1"/>
</dbReference>
<evidence type="ECO:0000313" key="2">
    <source>
        <dbReference type="Proteomes" id="UP001597344"/>
    </source>
</evidence>
<dbReference type="Pfam" id="PF12893">
    <property type="entry name" value="Lumazine_bd_2"/>
    <property type="match status" value="1"/>
</dbReference>
<dbReference type="EMBL" id="JBHUHY010000016">
    <property type="protein sequence ID" value="MFD2188143.1"/>
    <property type="molecule type" value="Genomic_DNA"/>
</dbReference>
<comment type="caution">
    <text evidence="1">The sequence shown here is derived from an EMBL/GenBank/DDBJ whole genome shotgun (WGS) entry which is preliminary data.</text>
</comment>
<name>A0ABW5AYS4_9FLAO</name>